<dbReference type="Gene3D" id="3.40.50.150">
    <property type="entry name" value="Vaccinia Virus protein VP39"/>
    <property type="match status" value="1"/>
</dbReference>
<keyword evidence="2" id="KW-1185">Reference proteome</keyword>
<dbReference type="InterPro" id="IPR029063">
    <property type="entry name" value="SAM-dependent_MTases_sf"/>
</dbReference>
<reference evidence="1" key="1">
    <citation type="submission" date="2021-06" db="EMBL/GenBank/DDBJ databases">
        <title>Parelaphostrongylus tenuis whole genome reference sequence.</title>
        <authorList>
            <person name="Garwood T.J."/>
            <person name="Larsen P.A."/>
            <person name="Fountain-Jones N.M."/>
            <person name="Garbe J.R."/>
            <person name="Macchietto M.G."/>
            <person name="Kania S.A."/>
            <person name="Gerhold R.W."/>
            <person name="Richards J.E."/>
            <person name="Wolf T.M."/>
        </authorList>
    </citation>
    <scope>NUCLEOTIDE SEQUENCE</scope>
    <source>
        <strain evidence="1">MNPRO001-30</strain>
        <tissue evidence="1">Meninges</tissue>
    </source>
</reference>
<sequence>MRLISPKEPNDNNLDSTRWELDKGAIDHDSYLVTMIGGEYTGKKYTNPALNERAPSWKVQSQIRHISCANVMDRINKLMAVVELQKTGMKTADIVEIAWGASSERFAWRKDIVPSDSLVLSSILEEMFASGAVQIRRDAEAKVLCVGLSDGYLNSYLYHHFPKMDLTIVELDPMIVQIARKWFDLDEDHRQRVIIDDGLKYMRNVADNGSGCIESQNIILNLIYFVLQVLSTR</sequence>
<gene>
    <name evidence="1" type="ORF">KIN20_035402</name>
</gene>
<dbReference type="Proteomes" id="UP001196413">
    <property type="component" value="Unassembled WGS sequence"/>
</dbReference>
<dbReference type="EMBL" id="JAHQIW010007224">
    <property type="protein sequence ID" value="KAJ1373071.1"/>
    <property type="molecule type" value="Genomic_DNA"/>
</dbReference>
<dbReference type="SUPFAM" id="SSF53335">
    <property type="entry name" value="S-adenosyl-L-methionine-dependent methyltransferases"/>
    <property type="match status" value="1"/>
</dbReference>
<name>A0AAD5WKE8_PARTN</name>
<proteinExistence type="predicted"/>
<evidence type="ECO:0000313" key="1">
    <source>
        <dbReference type="EMBL" id="KAJ1373071.1"/>
    </source>
</evidence>
<comment type="caution">
    <text evidence="1">The sequence shown here is derived from an EMBL/GenBank/DDBJ whole genome shotgun (WGS) entry which is preliminary data.</text>
</comment>
<dbReference type="AlphaFoldDB" id="A0AAD5WKE8"/>
<protein>
    <submittedName>
        <fullName evidence="1">Uncharacterized protein</fullName>
    </submittedName>
</protein>
<organism evidence="1 2">
    <name type="scientific">Parelaphostrongylus tenuis</name>
    <name type="common">Meningeal worm</name>
    <dbReference type="NCBI Taxonomy" id="148309"/>
    <lineage>
        <taxon>Eukaryota</taxon>
        <taxon>Metazoa</taxon>
        <taxon>Ecdysozoa</taxon>
        <taxon>Nematoda</taxon>
        <taxon>Chromadorea</taxon>
        <taxon>Rhabditida</taxon>
        <taxon>Rhabditina</taxon>
        <taxon>Rhabditomorpha</taxon>
        <taxon>Strongyloidea</taxon>
        <taxon>Metastrongylidae</taxon>
        <taxon>Parelaphostrongylus</taxon>
    </lineage>
</organism>
<accession>A0AAD5WKE8</accession>
<evidence type="ECO:0000313" key="2">
    <source>
        <dbReference type="Proteomes" id="UP001196413"/>
    </source>
</evidence>